<name>A0A061D4P7_BABBI</name>
<dbReference type="RefSeq" id="XP_012767208.1">
    <property type="nucleotide sequence ID" value="XM_012911754.1"/>
</dbReference>
<dbReference type="OrthoDB" id="10406806at2759"/>
<accession>A0A061D4P7</accession>
<dbReference type="EMBL" id="LK391708">
    <property type="protein sequence ID" value="CDR95022.1"/>
    <property type="molecule type" value="Genomic_DNA"/>
</dbReference>
<keyword evidence="3" id="KW-1185">Reference proteome</keyword>
<protein>
    <submittedName>
        <fullName evidence="2">Uncharacterized protein</fullName>
    </submittedName>
</protein>
<evidence type="ECO:0000256" key="1">
    <source>
        <dbReference type="SAM" id="MobiDB-lite"/>
    </source>
</evidence>
<gene>
    <name evidence="2" type="ORF">BBBOND_0201790</name>
</gene>
<reference evidence="3" key="1">
    <citation type="submission" date="2014-06" db="EMBL/GenBank/DDBJ databases">
        <authorList>
            <person name="Aslett M."/>
            <person name="De Silva N."/>
        </authorList>
    </citation>
    <scope>NUCLEOTIDE SEQUENCE [LARGE SCALE GENOMIC DNA]</scope>
    <source>
        <strain evidence="3">Bond</strain>
    </source>
</reference>
<feature type="compositionally biased region" description="Polar residues" evidence="1">
    <location>
        <begin position="47"/>
        <end position="60"/>
    </location>
</feature>
<sequence length="141" mass="14862">MDPPDAEPNGAAEAAASALADELQSLDSASHHSASIEPGELSARRASISSTPSLDGSSRGNEVPCINIPGDHNVEHNPWEGPEGTSSATPQDEDNPATSDVMKYGMEGLLEALKKYPSTHPPIVSQDGVNEELLRHRLLES</sequence>
<feature type="region of interest" description="Disordered" evidence="1">
    <location>
        <begin position="1"/>
        <end position="100"/>
    </location>
</feature>
<feature type="compositionally biased region" description="Low complexity" evidence="1">
    <location>
        <begin position="7"/>
        <end position="28"/>
    </location>
</feature>
<dbReference type="Proteomes" id="UP000033188">
    <property type="component" value="Chromosome 2"/>
</dbReference>
<dbReference type="KEGG" id="bbig:BBBOND_0201790"/>
<proteinExistence type="predicted"/>
<evidence type="ECO:0000313" key="3">
    <source>
        <dbReference type="Proteomes" id="UP000033188"/>
    </source>
</evidence>
<dbReference type="AlphaFoldDB" id="A0A061D4P7"/>
<evidence type="ECO:0000313" key="2">
    <source>
        <dbReference type="EMBL" id="CDR95022.1"/>
    </source>
</evidence>
<dbReference type="GeneID" id="24563563"/>
<organism evidence="2 3">
    <name type="scientific">Babesia bigemina</name>
    <dbReference type="NCBI Taxonomy" id="5866"/>
    <lineage>
        <taxon>Eukaryota</taxon>
        <taxon>Sar</taxon>
        <taxon>Alveolata</taxon>
        <taxon>Apicomplexa</taxon>
        <taxon>Aconoidasida</taxon>
        <taxon>Piroplasmida</taxon>
        <taxon>Babesiidae</taxon>
        <taxon>Babesia</taxon>
    </lineage>
</organism>
<dbReference type="VEuPathDB" id="PiroplasmaDB:BBBOND_0201790"/>